<accession>A0A9P9IS86</accession>
<evidence type="ECO:0000256" key="2">
    <source>
        <dbReference type="ARBA" id="ARBA00022692"/>
    </source>
</evidence>
<comment type="caution">
    <text evidence="8">The sequence shown here is derived from an EMBL/GenBank/DDBJ whole genome shotgun (WGS) entry which is preliminary data.</text>
</comment>
<keyword evidence="9" id="KW-1185">Reference proteome</keyword>
<keyword evidence="2 6" id="KW-0812">Transmembrane</keyword>
<dbReference type="EMBL" id="JAGMUV010000018">
    <property type="protein sequence ID" value="KAH7129290.1"/>
    <property type="molecule type" value="Genomic_DNA"/>
</dbReference>
<dbReference type="PANTHER" id="PTHR23502:SF23">
    <property type="entry name" value="FLUCONAZOLE RESISTANCE PROTEIN 1"/>
    <property type="match status" value="1"/>
</dbReference>
<dbReference type="AlphaFoldDB" id="A0A9P9IS86"/>
<dbReference type="InterPro" id="IPR036259">
    <property type="entry name" value="MFS_trans_sf"/>
</dbReference>
<protein>
    <submittedName>
        <fullName evidence="8">Major facilitator superfamily domain-containing protein</fullName>
    </submittedName>
</protein>
<reference evidence="8" key="1">
    <citation type="journal article" date="2021" name="Nat. Commun.">
        <title>Genetic determinants of endophytism in the Arabidopsis root mycobiome.</title>
        <authorList>
            <person name="Mesny F."/>
            <person name="Miyauchi S."/>
            <person name="Thiergart T."/>
            <person name="Pickel B."/>
            <person name="Atanasova L."/>
            <person name="Karlsson M."/>
            <person name="Huettel B."/>
            <person name="Barry K.W."/>
            <person name="Haridas S."/>
            <person name="Chen C."/>
            <person name="Bauer D."/>
            <person name="Andreopoulos W."/>
            <person name="Pangilinan J."/>
            <person name="LaButti K."/>
            <person name="Riley R."/>
            <person name="Lipzen A."/>
            <person name="Clum A."/>
            <person name="Drula E."/>
            <person name="Henrissat B."/>
            <person name="Kohler A."/>
            <person name="Grigoriev I.V."/>
            <person name="Martin F.M."/>
            <person name="Hacquard S."/>
        </authorList>
    </citation>
    <scope>NUCLEOTIDE SEQUENCE</scope>
    <source>
        <strain evidence="8">MPI-CAGE-AT-0147</strain>
    </source>
</reference>
<evidence type="ECO:0000256" key="1">
    <source>
        <dbReference type="ARBA" id="ARBA00004141"/>
    </source>
</evidence>
<keyword evidence="4 6" id="KW-0472">Membrane</keyword>
<dbReference type="OrthoDB" id="3357846at2759"/>
<evidence type="ECO:0000313" key="9">
    <source>
        <dbReference type="Proteomes" id="UP000738349"/>
    </source>
</evidence>
<evidence type="ECO:0000256" key="3">
    <source>
        <dbReference type="ARBA" id="ARBA00022989"/>
    </source>
</evidence>
<dbReference type="Gene3D" id="1.20.1250.20">
    <property type="entry name" value="MFS general substrate transporter like domains"/>
    <property type="match status" value="1"/>
</dbReference>
<feature type="transmembrane region" description="Helical" evidence="6">
    <location>
        <begin position="359"/>
        <end position="378"/>
    </location>
</feature>
<feature type="domain" description="Major facilitator superfamily (MFS) profile" evidence="7">
    <location>
        <begin position="87"/>
        <end position="528"/>
    </location>
</feature>
<feature type="transmembrane region" description="Helical" evidence="6">
    <location>
        <begin position="316"/>
        <end position="339"/>
    </location>
</feature>
<dbReference type="Proteomes" id="UP000738349">
    <property type="component" value="Unassembled WGS sequence"/>
</dbReference>
<feature type="transmembrane region" description="Helical" evidence="6">
    <location>
        <begin position="399"/>
        <end position="420"/>
    </location>
</feature>
<gene>
    <name evidence="8" type="ORF">EDB81DRAFT_764437</name>
</gene>
<evidence type="ECO:0000256" key="4">
    <source>
        <dbReference type="ARBA" id="ARBA00023136"/>
    </source>
</evidence>
<feature type="transmembrane region" description="Helical" evidence="6">
    <location>
        <begin position="214"/>
        <end position="237"/>
    </location>
</feature>
<feature type="transmembrane region" description="Helical" evidence="6">
    <location>
        <begin position="85"/>
        <end position="108"/>
    </location>
</feature>
<evidence type="ECO:0000313" key="8">
    <source>
        <dbReference type="EMBL" id="KAH7129290.1"/>
    </source>
</evidence>
<name>A0A9P9IS86_9HYPO</name>
<dbReference type="InterPro" id="IPR011701">
    <property type="entry name" value="MFS"/>
</dbReference>
<dbReference type="SUPFAM" id="SSF103473">
    <property type="entry name" value="MFS general substrate transporter"/>
    <property type="match status" value="1"/>
</dbReference>
<keyword evidence="5" id="KW-0325">Glycoprotein</keyword>
<comment type="subcellular location">
    <subcellularLocation>
        <location evidence="1">Membrane</location>
        <topology evidence="1">Multi-pass membrane protein</topology>
    </subcellularLocation>
</comment>
<dbReference type="Pfam" id="PF07690">
    <property type="entry name" value="MFS_1"/>
    <property type="match status" value="1"/>
</dbReference>
<evidence type="ECO:0000256" key="6">
    <source>
        <dbReference type="SAM" id="Phobius"/>
    </source>
</evidence>
<keyword evidence="3 6" id="KW-1133">Transmembrane helix</keyword>
<dbReference type="InterPro" id="IPR020846">
    <property type="entry name" value="MFS_dom"/>
</dbReference>
<feature type="transmembrane region" description="Helical" evidence="6">
    <location>
        <begin position="426"/>
        <end position="451"/>
    </location>
</feature>
<evidence type="ECO:0000259" key="7">
    <source>
        <dbReference type="PROSITE" id="PS50850"/>
    </source>
</evidence>
<dbReference type="GO" id="GO:0005886">
    <property type="term" value="C:plasma membrane"/>
    <property type="evidence" value="ECO:0007669"/>
    <property type="project" value="TreeGrafter"/>
</dbReference>
<dbReference type="PANTHER" id="PTHR23502">
    <property type="entry name" value="MAJOR FACILITATOR SUPERFAMILY"/>
    <property type="match status" value="1"/>
</dbReference>
<dbReference type="GO" id="GO:0015244">
    <property type="term" value="F:fluconazole transmembrane transporter activity"/>
    <property type="evidence" value="ECO:0007669"/>
    <property type="project" value="TreeGrafter"/>
</dbReference>
<proteinExistence type="predicted"/>
<feature type="transmembrane region" description="Helical" evidence="6">
    <location>
        <begin position="493"/>
        <end position="513"/>
    </location>
</feature>
<feature type="transmembrane region" description="Helical" evidence="6">
    <location>
        <begin position="115"/>
        <end position="135"/>
    </location>
</feature>
<dbReference type="GO" id="GO:1990961">
    <property type="term" value="P:xenobiotic detoxification by transmembrane export across the plasma membrane"/>
    <property type="evidence" value="ECO:0007669"/>
    <property type="project" value="TreeGrafter"/>
</dbReference>
<dbReference type="CDD" id="cd17323">
    <property type="entry name" value="MFS_Tpo1_MDR_like"/>
    <property type="match status" value="1"/>
</dbReference>
<organism evidence="8 9">
    <name type="scientific">Dactylonectria macrodidyma</name>
    <dbReference type="NCBI Taxonomy" id="307937"/>
    <lineage>
        <taxon>Eukaryota</taxon>
        <taxon>Fungi</taxon>
        <taxon>Dikarya</taxon>
        <taxon>Ascomycota</taxon>
        <taxon>Pezizomycotina</taxon>
        <taxon>Sordariomycetes</taxon>
        <taxon>Hypocreomycetidae</taxon>
        <taxon>Hypocreales</taxon>
        <taxon>Nectriaceae</taxon>
        <taxon>Dactylonectria</taxon>
    </lineage>
</organism>
<dbReference type="PROSITE" id="PS50850">
    <property type="entry name" value="MFS"/>
    <property type="match status" value="1"/>
</dbReference>
<feature type="transmembrane region" description="Helical" evidence="6">
    <location>
        <begin position="458"/>
        <end position="481"/>
    </location>
</feature>
<sequence>MTGLSAFFRDTPLGQLVRWATKRHILKYPDEQPGFKLPERYHDTSRSQSSDPPSAVEEAREWLIVDWYSQDDEENPQNWSAWKKAYLHITINIYTFAIYMSSSIYTPAVPELMRIYGISTTTASLGLGLYVLGYGLGPLVFGPPSEIAAIGRNPVYVTTLLLFVILSIPTALADNIPGFMILRFLQGFFGSPGLANGGGSIGDVTAPLAMPYALYLWAFFPLAGPSVGPMVAGFSVAAKDWRWSMWEIVWISSFSLVNMLLLPETSASNILHRRAARLRALMNNPNYKSQSEITQQHLSASTIARNSLMIPWKINLLDPSVLFTSLYCGFVYAIFYSFFEVFPLVYVDMYGMNWGEMGLIFMSVLIAVVVAGGPYLAFIHFVVNRAVREGRQLEPEVRLIPAVFASFFVPSGLFLFAWTARPDIHWIVPSIGVMFSSGGVCIIIQSIYVYLSLAYPQYAASLLGANTFCRAAMALAAVLWSSPLYKALGVAKGTSLLGGLCAGCIIGVFVLWSKGGALRKRSRFAVAE</sequence>
<evidence type="ECO:0000256" key="5">
    <source>
        <dbReference type="ARBA" id="ARBA00023180"/>
    </source>
</evidence>
<feature type="transmembrane region" description="Helical" evidence="6">
    <location>
        <begin position="155"/>
        <end position="173"/>
    </location>
</feature>